<dbReference type="EMBL" id="KZ504936">
    <property type="protein sequence ID" value="PKU60812.1"/>
    <property type="molecule type" value="Genomic_DNA"/>
</dbReference>
<dbReference type="Pfam" id="PF21235">
    <property type="entry name" value="UBA_ARI1"/>
    <property type="match status" value="1"/>
</dbReference>
<gene>
    <name evidence="2" type="primary">ARI1</name>
    <name evidence="2" type="ORF">MA16_Dca028935</name>
</gene>
<protein>
    <submittedName>
        <fullName evidence="2">Putative E3 ubiquitin-protein ligase ARI1</fullName>
    </submittedName>
</protein>
<reference evidence="2 3" key="2">
    <citation type="journal article" date="2017" name="Nature">
        <title>The Apostasia genome and the evolution of orchids.</title>
        <authorList>
            <person name="Zhang G.Q."/>
            <person name="Liu K.W."/>
            <person name="Li Z."/>
            <person name="Lohaus R."/>
            <person name="Hsiao Y.Y."/>
            <person name="Niu S.C."/>
            <person name="Wang J.Y."/>
            <person name="Lin Y.C."/>
            <person name="Xu Q."/>
            <person name="Chen L.J."/>
            <person name="Yoshida K."/>
            <person name="Fujiwara S."/>
            <person name="Wang Z.W."/>
            <person name="Zhang Y.Q."/>
            <person name="Mitsuda N."/>
            <person name="Wang M."/>
            <person name="Liu G.H."/>
            <person name="Pecoraro L."/>
            <person name="Huang H.X."/>
            <person name="Xiao X.J."/>
            <person name="Lin M."/>
            <person name="Wu X.Y."/>
            <person name="Wu W.L."/>
            <person name="Chen Y.Y."/>
            <person name="Chang S.B."/>
            <person name="Sakamoto S."/>
            <person name="Ohme-Takagi M."/>
            <person name="Yagi M."/>
            <person name="Zeng S.J."/>
            <person name="Shen C.Y."/>
            <person name="Yeh C.M."/>
            <person name="Luo Y.B."/>
            <person name="Tsai W.C."/>
            <person name="Van de Peer Y."/>
            <person name="Liu Z.J."/>
        </authorList>
    </citation>
    <scope>NUCLEOTIDE SEQUENCE [LARGE SCALE GENOMIC DNA]</scope>
    <source>
        <tissue evidence="2">The whole plant</tissue>
    </source>
</reference>
<organism evidence="2 3">
    <name type="scientific">Dendrobium catenatum</name>
    <dbReference type="NCBI Taxonomy" id="906689"/>
    <lineage>
        <taxon>Eukaryota</taxon>
        <taxon>Viridiplantae</taxon>
        <taxon>Streptophyta</taxon>
        <taxon>Embryophyta</taxon>
        <taxon>Tracheophyta</taxon>
        <taxon>Spermatophyta</taxon>
        <taxon>Magnoliopsida</taxon>
        <taxon>Liliopsida</taxon>
        <taxon>Asparagales</taxon>
        <taxon>Orchidaceae</taxon>
        <taxon>Epidendroideae</taxon>
        <taxon>Malaxideae</taxon>
        <taxon>Dendrobiinae</taxon>
        <taxon>Dendrobium</taxon>
    </lineage>
</organism>
<dbReference type="InterPro" id="IPR048962">
    <property type="entry name" value="ARIH1-like_UBL"/>
</dbReference>
<accession>A0A2I0VBM1</accession>
<reference evidence="2 3" key="1">
    <citation type="journal article" date="2016" name="Sci. Rep.">
        <title>The Dendrobium catenatum Lindl. genome sequence provides insights into polysaccharide synthase, floral development and adaptive evolution.</title>
        <authorList>
            <person name="Zhang G.Q."/>
            <person name="Xu Q."/>
            <person name="Bian C."/>
            <person name="Tsai W.C."/>
            <person name="Yeh C.M."/>
            <person name="Liu K.W."/>
            <person name="Yoshida K."/>
            <person name="Zhang L.S."/>
            <person name="Chang S.B."/>
            <person name="Chen F."/>
            <person name="Shi Y."/>
            <person name="Su Y.Y."/>
            <person name="Zhang Y.Q."/>
            <person name="Chen L.J."/>
            <person name="Yin Y."/>
            <person name="Lin M."/>
            <person name="Huang H."/>
            <person name="Deng H."/>
            <person name="Wang Z.W."/>
            <person name="Zhu S.L."/>
            <person name="Zhao X."/>
            <person name="Deng C."/>
            <person name="Niu S.C."/>
            <person name="Huang J."/>
            <person name="Wang M."/>
            <person name="Liu G.H."/>
            <person name="Yang H.J."/>
            <person name="Xiao X.J."/>
            <person name="Hsiao Y.Y."/>
            <person name="Wu W.L."/>
            <person name="Chen Y.Y."/>
            <person name="Mitsuda N."/>
            <person name="Ohme-Takagi M."/>
            <person name="Luo Y.B."/>
            <person name="Van de Peer Y."/>
            <person name="Liu Z.J."/>
        </authorList>
    </citation>
    <scope>NUCLEOTIDE SEQUENCE [LARGE SCALE GENOMIC DNA]</scope>
    <source>
        <tissue evidence="2">The whole plant</tissue>
    </source>
</reference>
<evidence type="ECO:0000313" key="2">
    <source>
        <dbReference type="EMBL" id="PKU60812.1"/>
    </source>
</evidence>
<dbReference type="STRING" id="906689.A0A2I0VBM1"/>
<feature type="domain" description="E3 ubiquitin-protein ligase ARIH1-like UBA-like" evidence="1">
    <location>
        <begin position="2"/>
        <end position="27"/>
    </location>
</feature>
<evidence type="ECO:0000259" key="1">
    <source>
        <dbReference type="Pfam" id="PF21235"/>
    </source>
</evidence>
<name>A0A2I0VBM1_9ASPA</name>
<evidence type="ECO:0000313" key="3">
    <source>
        <dbReference type="Proteomes" id="UP000233837"/>
    </source>
</evidence>
<dbReference type="AlphaFoldDB" id="A0A2I0VBM1"/>
<sequence>MELLVLSEQHARTLLIHYRWDVERIFELLEEKGKDRLFSEAGLTMSDNKVIVLSSYSDPFTCSICFEDVS</sequence>
<keyword evidence="3" id="KW-1185">Reference proteome</keyword>
<dbReference type="Proteomes" id="UP000233837">
    <property type="component" value="Unassembled WGS sequence"/>
</dbReference>
<proteinExistence type="predicted"/>